<proteinExistence type="predicted"/>
<dbReference type="EMBL" id="LFQK01000024">
    <property type="protein sequence ID" value="KNH26856.1"/>
    <property type="molecule type" value="Genomic_DNA"/>
</dbReference>
<dbReference type="GO" id="GO:0046872">
    <property type="term" value="F:metal ion binding"/>
    <property type="evidence" value="ECO:0007669"/>
    <property type="project" value="UniProtKB-KW"/>
</dbReference>
<evidence type="ECO:0000259" key="2">
    <source>
        <dbReference type="PROSITE" id="PS50846"/>
    </source>
</evidence>
<dbReference type="InterPro" id="IPR006121">
    <property type="entry name" value="HMA_dom"/>
</dbReference>
<dbReference type="Gene3D" id="3.30.70.100">
    <property type="match status" value="1"/>
</dbReference>
<dbReference type="InterPro" id="IPR036163">
    <property type="entry name" value="HMA_dom_sf"/>
</dbReference>
<dbReference type="PROSITE" id="PS01047">
    <property type="entry name" value="HMA_1"/>
    <property type="match status" value="1"/>
</dbReference>
<keyword evidence="1" id="KW-0479">Metal-binding</keyword>
<dbReference type="Proteomes" id="UP000036955">
    <property type="component" value="Unassembled WGS sequence"/>
</dbReference>
<dbReference type="Pfam" id="PF00403">
    <property type="entry name" value="HMA"/>
    <property type="match status" value="1"/>
</dbReference>
<evidence type="ECO:0000313" key="3">
    <source>
        <dbReference type="EMBL" id="KNH26856.1"/>
    </source>
</evidence>
<dbReference type="CDD" id="cd00371">
    <property type="entry name" value="HMA"/>
    <property type="match status" value="1"/>
</dbReference>
<gene>
    <name evidence="3" type="ORF">ACS77_14265</name>
</gene>
<dbReference type="OrthoDB" id="9814359at2"/>
<organism evidence="3 4">
    <name type="scientific">Pseudomonas syringae</name>
    <dbReference type="NCBI Taxonomy" id="317"/>
    <lineage>
        <taxon>Bacteria</taxon>
        <taxon>Pseudomonadati</taxon>
        <taxon>Pseudomonadota</taxon>
        <taxon>Gammaproteobacteria</taxon>
        <taxon>Pseudomonadales</taxon>
        <taxon>Pseudomonadaceae</taxon>
        <taxon>Pseudomonas</taxon>
    </lineage>
</organism>
<dbReference type="SUPFAM" id="SSF55008">
    <property type="entry name" value="HMA, heavy metal-associated domain"/>
    <property type="match status" value="1"/>
</dbReference>
<name>A0A0L1MEP3_PSESX</name>
<dbReference type="PATRIC" id="fig|317.197.peg.2214"/>
<dbReference type="AlphaFoldDB" id="A0A0L1MEP3"/>
<feature type="domain" description="HMA" evidence="2">
    <location>
        <begin position="2"/>
        <end position="65"/>
    </location>
</feature>
<evidence type="ECO:0000313" key="4">
    <source>
        <dbReference type="Proteomes" id="UP000036955"/>
    </source>
</evidence>
<sequence length="89" mass="9178">MNSIELQVEGMSCSSCVKHVNAALQLLAGVGEVTVDLAHGRVKVTGDVQSNTLISALTEAGYPASLLAADRDERVRKTSGCGGSSCCCH</sequence>
<dbReference type="InterPro" id="IPR017969">
    <property type="entry name" value="Heavy-metal-associated_CS"/>
</dbReference>
<protein>
    <submittedName>
        <fullName evidence="3">Copper-binding protein</fullName>
    </submittedName>
</protein>
<reference evidence="3 4" key="1">
    <citation type="submission" date="2015-06" db="EMBL/GenBank/DDBJ databases">
        <authorList>
            <person name="Hoefler B.C."/>
            <person name="Straight P.D."/>
        </authorList>
    </citation>
    <scope>NUCLEOTIDE SEQUENCE [LARGE SCALE GENOMIC DNA]</scope>
    <source>
        <strain evidence="3 4">Riq4</strain>
    </source>
</reference>
<evidence type="ECO:0000256" key="1">
    <source>
        <dbReference type="ARBA" id="ARBA00022723"/>
    </source>
</evidence>
<dbReference type="PROSITE" id="PS50846">
    <property type="entry name" value="HMA_2"/>
    <property type="match status" value="1"/>
</dbReference>
<comment type="caution">
    <text evidence="3">The sequence shown here is derived from an EMBL/GenBank/DDBJ whole genome shotgun (WGS) entry which is preliminary data.</text>
</comment>
<accession>A0A0L1MEP3</accession>